<dbReference type="EMBL" id="JAWDJT010000014">
    <property type="protein sequence ID" value="MDU0372338.1"/>
    <property type="molecule type" value="Genomic_DNA"/>
</dbReference>
<evidence type="ECO:0000313" key="2">
    <source>
        <dbReference type="EMBL" id="MDU0372338.1"/>
    </source>
</evidence>
<accession>A0ABU3TLT6</accession>
<comment type="similarity">
    <text evidence="1">Belongs to the FrmR/RcnR family.</text>
</comment>
<organism evidence="2 3">
    <name type="scientific">Hymenobacter endophyticus</name>
    <dbReference type="NCBI Taxonomy" id="3076335"/>
    <lineage>
        <taxon>Bacteria</taxon>
        <taxon>Pseudomonadati</taxon>
        <taxon>Bacteroidota</taxon>
        <taxon>Cytophagia</taxon>
        <taxon>Cytophagales</taxon>
        <taxon>Hymenobacteraceae</taxon>
        <taxon>Hymenobacter</taxon>
    </lineage>
</organism>
<evidence type="ECO:0000313" key="3">
    <source>
        <dbReference type="Proteomes" id="UP001250698"/>
    </source>
</evidence>
<comment type="caution">
    <text evidence="2">The sequence shown here is derived from an EMBL/GenBank/DDBJ whole genome shotgun (WGS) entry which is preliminary data.</text>
</comment>
<proteinExistence type="inferred from homology"/>
<gene>
    <name evidence="2" type="ORF">ROI90_18160</name>
</gene>
<dbReference type="RefSeq" id="WP_315999706.1">
    <property type="nucleotide sequence ID" value="NZ_JAWDJT010000014.1"/>
</dbReference>
<name>A0ABU3TLT6_9BACT</name>
<reference evidence="2 3" key="1">
    <citation type="submission" date="2023-10" db="EMBL/GenBank/DDBJ databases">
        <title>Hymenobacter endophyticus sp. nov., an isolate from the leaf tissues of wheat.</title>
        <authorList>
            <person name="Dai Y."/>
        </authorList>
    </citation>
    <scope>NUCLEOTIDE SEQUENCE [LARGE SCALE GENOMIC DNA]</scope>
    <source>
        <strain evidence="2 3">ZK17L-C2</strain>
    </source>
</reference>
<dbReference type="Gene3D" id="1.20.58.1000">
    <property type="entry name" value="Metal-sensitive repressor, helix protomer"/>
    <property type="match status" value="1"/>
</dbReference>
<protein>
    <submittedName>
        <fullName evidence="2">Metal-sensing transcriptional repressor</fullName>
    </submittedName>
</protein>
<dbReference type="Proteomes" id="UP001250698">
    <property type="component" value="Unassembled WGS sequence"/>
</dbReference>
<dbReference type="InterPro" id="IPR003735">
    <property type="entry name" value="Metal_Tscrpt_repr"/>
</dbReference>
<sequence>MTDTPGGSVIAENHSSMLPKDLTRDLKSRLNMLAGQLQGIGKMLDAENIEPDQVLVQFKAVTNGLSSAEHLLLDEVFRKGLALQIVDVVGACPGDCQDAGRIEELRQQFPTLSEGELTQKMQELREIGGRLEQHNAGRDKISEEKA</sequence>
<evidence type="ECO:0000256" key="1">
    <source>
        <dbReference type="ARBA" id="ARBA00005260"/>
    </source>
</evidence>
<dbReference type="Pfam" id="PF02583">
    <property type="entry name" value="Trns_repr_metal"/>
    <property type="match status" value="1"/>
</dbReference>
<keyword evidence="3" id="KW-1185">Reference proteome</keyword>
<dbReference type="InterPro" id="IPR038390">
    <property type="entry name" value="Metal_Tscrpt_repr_sf"/>
</dbReference>